<protein>
    <submittedName>
        <fullName evidence="3">Uncharacterized protein</fullName>
    </submittedName>
</protein>
<dbReference type="PANTHER" id="PTHR35483:SF1">
    <property type="entry name" value="GLYCINE-RICH PROTEIN-RELATED"/>
    <property type="match status" value="1"/>
</dbReference>
<sequence>MSYVTSKPFLSTYPPISSSGSASPATKPRFPVSLRLNKSSTIYLTARLPKLSLNVMASTSTSKQSGPVCLFGGKTESGNGDEGIPKEVVGNFMGSLKEQSIEDVLRHQIKKQEFYDDGGSGKGGFGGGGGGGGKNGKDGSGGSEGENSSEMFDEILQAVLATLGFIFLYIYILEGEDINRYTKDIIKVMFGGKKSLRLQRLGEKWKRTLKKMSEKKKVNPYWLERAIMKTQTWYDSPAIYKKLYNDITGASSRKSKAKKVRDEFDGEDFDDEEDEDANDDYYY</sequence>
<feature type="region of interest" description="Disordered" evidence="1">
    <location>
        <begin position="115"/>
        <end position="147"/>
    </location>
</feature>
<feature type="compositionally biased region" description="Gly residues" evidence="1">
    <location>
        <begin position="118"/>
        <end position="144"/>
    </location>
</feature>
<keyword evidence="2" id="KW-0472">Membrane</keyword>
<feature type="region of interest" description="Disordered" evidence="1">
    <location>
        <begin position="250"/>
        <end position="283"/>
    </location>
</feature>
<accession>A0A9P0YIG6</accession>
<gene>
    <name evidence="3" type="ORF">CEURO_LOCUS1254</name>
</gene>
<comment type="caution">
    <text evidence="3">The sequence shown here is derived from an EMBL/GenBank/DDBJ whole genome shotgun (WGS) entry which is preliminary data.</text>
</comment>
<dbReference type="OrthoDB" id="1680511at2759"/>
<dbReference type="AlphaFoldDB" id="A0A9P0YIG6"/>
<reference evidence="3" key="1">
    <citation type="submission" date="2022-07" db="EMBL/GenBank/DDBJ databases">
        <authorList>
            <person name="Macas J."/>
            <person name="Novak P."/>
            <person name="Neumann P."/>
        </authorList>
    </citation>
    <scope>NUCLEOTIDE SEQUENCE</scope>
</reference>
<feature type="compositionally biased region" description="Acidic residues" evidence="1">
    <location>
        <begin position="264"/>
        <end position="283"/>
    </location>
</feature>
<evidence type="ECO:0000313" key="3">
    <source>
        <dbReference type="EMBL" id="CAH9058450.1"/>
    </source>
</evidence>
<keyword evidence="4" id="KW-1185">Reference proteome</keyword>
<organism evidence="3 4">
    <name type="scientific">Cuscuta europaea</name>
    <name type="common">European dodder</name>
    <dbReference type="NCBI Taxonomy" id="41803"/>
    <lineage>
        <taxon>Eukaryota</taxon>
        <taxon>Viridiplantae</taxon>
        <taxon>Streptophyta</taxon>
        <taxon>Embryophyta</taxon>
        <taxon>Tracheophyta</taxon>
        <taxon>Spermatophyta</taxon>
        <taxon>Magnoliopsida</taxon>
        <taxon>eudicotyledons</taxon>
        <taxon>Gunneridae</taxon>
        <taxon>Pentapetalae</taxon>
        <taxon>asterids</taxon>
        <taxon>lamiids</taxon>
        <taxon>Solanales</taxon>
        <taxon>Convolvulaceae</taxon>
        <taxon>Cuscuteae</taxon>
        <taxon>Cuscuta</taxon>
        <taxon>Cuscuta subgen. Cuscuta</taxon>
    </lineage>
</organism>
<dbReference type="EMBL" id="CAMAPE010000004">
    <property type="protein sequence ID" value="CAH9058450.1"/>
    <property type="molecule type" value="Genomic_DNA"/>
</dbReference>
<dbReference type="Proteomes" id="UP001152484">
    <property type="component" value="Unassembled WGS sequence"/>
</dbReference>
<keyword evidence="2" id="KW-1133">Transmembrane helix</keyword>
<name>A0A9P0YIG6_CUSEU</name>
<evidence type="ECO:0000256" key="2">
    <source>
        <dbReference type="SAM" id="Phobius"/>
    </source>
</evidence>
<feature type="transmembrane region" description="Helical" evidence="2">
    <location>
        <begin position="155"/>
        <end position="173"/>
    </location>
</feature>
<dbReference type="GO" id="GO:0009507">
    <property type="term" value="C:chloroplast"/>
    <property type="evidence" value="ECO:0007669"/>
    <property type="project" value="TreeGrafter"/>
</dbReference>
<evidence type="ECO:0000256" key="1">
    <source>
        <dbReference type="SAM" id="MobiDB-lite"/>
    </source>
</evidence>
<dbReference type="PANTHER" id="PTHR35483">
    <property type="entry name" value="NUCLEUSENVELOPE PROTEIN"/>
    <property type="match status" value="1"/>
</dbReference>
<evidence type="ECO:0000313" key="4">
    <source>
        <dbReference type="Proteomes" id="UP001152484"/>
    </source>
</evidence>
<proteinExistence type="predicted"/>
<keyword evidence="2" id="KW-0812">Transmembrane</keyword>